<dbReference type="PANTHER" id="PTHR32322">
    <property type="entry name" value="INNER MEMBRANE TRANSPORTER"/>
    <property type="match status" value="1"/>
</dbReference>
<reference evidence="7" key="2">
    <citation type="submission" date="2023-01" db="EMBL/GenBank/DDBJ databases">
        <title>Draft genome sequence of Maritalea porphyrae strain NBRC 107169.</title>
        <authorList>
            <person name="Sun Q."/>
            <person name="Mori K."/>
        </authorList>
    </citation>
    <scope>NUCLEOTIDE SEQUENCE</scope>
    <source>
        <strain evidence="7">NBRC 107169</strain>
    </source>
</reference>
<evidence type="ECO:0000313" key="8">
    <source>
        <dbReference type="Proteomes" id="UP001161405"/>
    </source>
</evidence>
<dbReference type="Pfam" id="PF00892">
    <property type="entry name" value="EamA"/>
    <property type="match status" value="2"/>
</dbReference>
<feature type="domain" description="EamA" evidence="6">
    <location>
        <begin position="144"/>
        <end position="279"/>
    </location>
</feature>
<dbReference type="InterPro" id="IPR037185">
    <property type="entry name" value="EmrE-like"/>
</dbReference>
<sequence>MPIRDVLLAILVVAIWGFNFVVIKVGVAEVPPLLLTGLRFLLAAFPLMLFIKRPATSWANIIGYGISLGVLMFGLLFLGMKLGVNASMSSIIPQLQVFFTMGFAVLLLGEKPKPWQLAGAAIAFSGIAIMGIERLGGSAFLPFILLVIGAVFWGLANVIAKKAGQIDMFAFTIWTSIAPVIPLFLLSWLFEDHDAIVATFTNPTALGIGAALFQAYPATIVGFAIWNQLLKKHPASLVAPFSLLVPIFGVFSGVLFLGETMSVPAIIGGLVIFVGLAINIFGSKFGLWKTKLVS</sequence>
<dbReference type="EMBL" id="BSNI01000002">
    <property type="protein sequence ID" value="GLQ18769.1"/>
    <property type="molecule type" value="Genomic_DNA"/>
</dbReference>
<dbReference type="Proteomes" id="UP001161405">
    <property type="component" value="Unassembled WGS sequence"/>
</dbReference>
<organism evidence="7 8">
    <name type="scientific">Maritalea porphyrae</name>
    <dbReference type="NCBI Taxonomy" id="880732"/>
    <lineage>
        <taxon>Bacteria</taxon>
        <taxon>Pseudomonadati</taxon>
        <taxon>Pseudomonadota</taxon>
        <taxon>Alphaproteobacteria</taxon>
        <taxon>Hyphomicrobiales</taxon>
        <taxon>Devosiaceae</taxon>
        <taxon>Maritalea</taxon>
    </lineage>
</organism>
<protein>
    <submittedName>
        <fullName evidence="7">O-acetylserine/cysteine exporter</fullName>
    </submittedName>
</protein>
<name>A0ABQ5UU16_9HYPH</name>
<feature type="transmembrane region" description="Helical" evidence="5">
    <location>
        <begin position="138"/>
        <end position="156"/>
    </location>
</feature>
<feature type="transmembrane region" description="Helical" evidence="5">
    <location>
        <begin position="58"/>
        <end position="79"/>
    </location>
</feature>
<gene>
    <name evidence="7" type="ORF">GCM10007879_30180</name>
</gene>
<reference evidence="7" key="1">
    <citation type="journal article" date="2014" name="Int. J. Syst. Evol. Microbiol.">
        <title>Complete genome of a new Firmicutes species belonging to the dominant human colonic microbiota ('Ruminococcus bicirculans') reveals two chromosomes and a selective capacity to utilize plant glucans.</title>
        <authorList>
            <consortium name="NISC Comparative Sequencing Program"/>
            <person name="Wegmann U."/>
            <person name="Louis P."/>
            <person name="Goesmann A."/>
            <person name="Henrissat B."/>
            <person name="Duncan S.H."/>
            <person name="Flint H.J."/>
        </authorList>
    </citation>
    <scope>NUCLEOTIDE SEQUENCE</scope>
    <source>
        <strain evidence="7">NBRC 107169</strain>
    </source>
</reference>
<dbReference type="SUPFAM" id="SSF103481">
    <property type="entry name" value="Multidrug resistance efflux transporter EmrE"/>
    <property type="match status" value="2"/>
</dbReference>
<feature type="transmembrane region" description="Helical" evidence="5">
    <location>
        <begin position="33"/>
        <end position="51"/>
    </location>
</feature>
<dbReference type="PANTHER" id="PTHR32322:SF9">
    <property type="entry name" value="AMINO-ACID METABOLITE EFFLUX PUMP-RELATED"/>
    <property type="match status" value="1"/>
</dbReference>
<feature type="transmembrane region" description="Helical" evidence="5">
    <location>
        <begin position="205"/>
        <end position="225"/>
    </location>
</feature>
<evidence type="ECO:0000256" key="3">
    <source>
        <dbReference type="ARBA" id="ARBA00022989"/>
    </source>
</evidence>
<dbReference type="InterPro" id="IPR000620">
    <property type="entry name" value="EamA_dom"/>
</dbReference>
<comment type="subcellular location">
    <subcellularLocation>
        <location evidence="1">Membrane</location>
        <topology evidence="1">Multi-pass membrane protein</topology>
    </subcellularLocation>
</comment>
<evidence type="ECO:0000256" key="4">
    <source>
        <dbReference type="ARBA" id="ARBA00023136"/>
    </source>
</evidence>
<dbReference type="InterPro" id="IPR050638">
    <property type="entry name" value="AA-Vitamin_Transporters"/>
</dbReference>
<feature type="transmembrane region" description="Helical" evidence="5">
    <location>
        <begin position="115"/>
        <end position="132"/>
    </location>
</feature>
<accession>A0ABQ5UU16</accession>
<feature type="transmembrane region" description="Helical" evidence="5">
    <location>
        <begin position="7"/>
        <end position="27"/>
    </location>
</feature>
<comment type="caution">
    <text evidence="7">The sequence shown here is derived from an EMBL/GenBank/DDBJ whole genome shotgun (WGS) entry which is preliminary data.</text>
</comment>
<keyword evidence="2 5" id="KW-0812">Transmembrane</keyword>
<feature type="transmembrane region" description="Helical" evidence="5">
    <location>
        <begin position="263"/>
        <end position="282"/>
    </location>
</feature>
<keyword evidence="3 5" id="KW-1133">Transmembrane helix</keyword>
<dbReference type="RefSeq" id="WP_284365830.1">
    <property type="nucleotide sequence ID" value="NZ_BSNI01000002.1"/>
</dbReference>
<feature type="transmembrane region" description="Helical" evidence="5">
    <location>
        <begin position="91"/>
        <end position="108"/>
    </location>
</feature>
<proteinExistence type="predicted"/>
<evidence type="ECO:0000259" key="6">
    <source>
        <dbReference type="Pfam" id="PF00892"/>
    </source>
</evidence>
<evidence type="ECO:0000313" key="7">
    <source>
        <dbReference type="EMBL" id="GLQ18769.1"/>
    </source>
</evidence>
<feature type="transmembrane region" description="Helical" evidence="5">
    <location>
        <begin position="237"/>
        <end position="257"/>
    </location>
</feature>
<evidence type="ECO:0000256" key="5">
    <source>
        <dbReference type="SAM" id="Phobius"/>
    </source>
</evidence>
<evidence type="ECO:0000256" key="1">
    <source>
        <dbReference type="ARBA" id="ARBA00004141"/>
    </source>
</evidence>
<keyword evidence="8" id="KW-1185">Reference proteome</keyword>
<feature type="domain" description="EamA" evidence="6">
    <location>
        <begin position="6"/>
        <end position="130"/>
    </location>
</feature>
<keyword evidence="4 5" id="KW-0472">Membrane</keyword>
<feature type="transmembrane region" description="Helical" evidence="5">
    <location>
        <begin position="168"/>
        <end position="190"/>
    </location>
</feature>
<evidence type="ECO:0000256" key="2">
    <source>
        <dbReference type="ARBA" id="ARBA00022692"/>
    </source>
</evidence>